<evidence type="ECO:0000313" key="4">
    <source>
        <dbReference type="Proteomes" id="UP000196320"/>
    </source>
</evidence>
<dbReference type="SUPFAM" id="SSF51658">
    <property type="entry name" value="Xylose isomerase-like"/>
    <property type="match status" value="1"/>
</dbReference>
<dbReference type="AlphaFoldDB" id="A0A1R4K134"/>
<evidence type="ECO:0000259" key="2">
    <source>
        <dbReference type="Pfam" id="PF01261"/>
    </source>
</evidence>
<keyword evidence="1" id="KW-0119">Carbohydrate metabolism</keyword>
<dbReference type="GO" id="GO:0050114">
    <property type="term" value="F:myo-inosose-2 dehydratase activity"/>
    <property type="evidence" value="ECO:0007669"/>
    <property type="project" value="UniProtKB-EC"/>
</dbReference>
<dbReference type="InterPro" id="IPR013022">
    <property type="entry name" value="Xyl_isomerase-like_TIM-brl"/>
</dbReference>
<keyword evidence="4" id="KW-1185">Reference proteome</keyword>
<reference evidence="3 4" key="1">
    <citation type="submission" date="2017-02" db="EMBL/GenBank/DDBJ databases">
        <authorList>
            <person name="Peterson S.W."/>
        </authorList>
    </citation>
    <scope>NUCLEOTIDE SEQUENCE [LARGE SCALE GENOMIC DNA]</scope>
    <source>
        <strain evidence="3 4">B Mb 05.01</strain>
    </source>
</reference>
<feature type="domain" description="Xylose isomerase-like TIM barrel" evidence="2">
    <location>
        <begin position="32"/>
        <end position="272"/>
    </location>
</feature>
<evidence type="ECO:0000313" key="3">
    <source>
        <dbReference type="EMBL" id="SJN37775.1"/>
    </source>
</evidence>
<dbReference type="OrthoDB" id="104997at2"/>
<gene>
    <name evidence="3" type="ORF">FM104_09780</name>
</gene>
<dbReference type="EC" id="4.2.1.44" evidence="3"/>
<dbReference type="PANTHER" id="PTHR12110">
    <property type="entry name" value="HYDROXYPYRUVATE ISOMERASE"/>
    <property type="match status" value="1"/>
</dbReference>
<organism evidence="3 4">
    <name type="scientific">Microbacterium esteraromaticum</name>
    <dbReference type="NCBI Taxonomy" id="57043"/>
    <lineage>
        <taxon>Bacteria</taxon>
        <taxon>Bacillati</taxon>
        <taxon>Actinomycetota</taxon>
        <taxon>Actinomycetes</taxon>
        <taxon>Micrococcales</taxon>
        <taxon>Microbacteriaceae</taxon>
        <taxon>Microbacterium</taxon>
    </lineage>
</organism>
<protein>
    <submittedName>
        <fullName evidence="3">Inosose dehydratase</fullName>
        <ecNumber evidence="3">4.2.1.44</ecNumber>
    </submittedName>
</protein>
<proteinExistence type="predicted"/>
<dbReference type="RefSeq" id="WP_087132130.1">
    <property type="nucleotide sequence ID" value="NZ_FUKO01000022.1"/>
</dbReference>
<dbReference type="InterPro" id="IPR050312">
    <property type="entry name" value="IolE/XylAMocC-like"/>
</dbReference>
<dbReference type="InterPro" id="IPR036237">
    <property type="entry name" value="Xyl_isomerase-like_sf"/>
</dbReference>
<dbReference type="EMBL" id="FUKO01000022">
    <property type="protein sequence ID" value="SJN37775.1"/>
    <property type="molecule type" value="Genomic_DNA"/>
</dbReference>
<dbReference type="Proteomes" id="UP000196320">
    <property type="component" value="Unassembled WGS sequence"/>
</dbReference>
<evidence type="ECO:0000256" key="1">
    <source>
        <dbReference type="ARBA" id="ARBA00023277"/>
    </source>
</evidence>
<dbReference type="PANTHER" id="PTHR12110:SF41">
    <property type="entry name" value="INOSOSE DEHYDRATASE"/>
    <property type="match status" value="1"/>
</dbReference>
<dbReference type="Gene3D" id="3.20.20.150">
    <property type="entry name" value="Divalent-metal-dependent TIM barrel enzymes"/>
    <property type="match status" value="1"/>
</dbReference>
<sequence length="309" mass="32695">MTHVKIAGAPITWGISEVDGWGFQLDPERVLQEMRSIGLEATELGPDGFLPEPPAEKAAVLARAGLEAVGSFLPVVLFDDHADPLPRIRRELDAYAATGASTLILAAVTGEVGYDSAGRELSPGEWETLFRNLDRAAELASEYGVTPALHPHAGTLVEKKDEVQRVLDGSAIPFCFDTGHLMIGGTDPVAFARDHADRIAHTHLKDVSVAGIERVASGGISYFDATREGILYPPLGQGDVDVRSIILSLVGSGYAGWFVLEQDKVLLSEPAPGDGPVRDAAISAAFLRAVISDLPGTDDAVSPATAARR</sequence>
<name>A0A1R4K134_9MICO</name>
<dbReference type="Pfam" id="PF01261">
    <property type="entry name" value="AP_endonuc_2"/>
    <property type="match status" value="1"/>
</dbReference>
<keyword evidence="3" id="KW-0456">Lyase</keyword>
<accession>A0A1R4K134</accession>